<feature type="compositionally biased region" description="Basic and acidic residues" evidence="1">
    <location>
        <begin position="356"/>
        <end position="371"/>
    </location>
</feature>
<evidence type="ECO:0000313" key="3">
    <source>
        <dbReference type="Proteomes" id="UP000319516"/>
    </source>
</evidence>
<feature type="region of interest" description="Disordered" evidence="1">
    <location>
        <begin position="646"/>
        <end position="676"/>
    </location>
</feature>
<evidence type="ECO:0000313" key="2">
    <source>
        <dbReference type="EMBL" id="TQL50656.1"/>
    </source>
</evidence>
<feature type="region of interest" description="Disordered" evidence="1">
    <location>
        <begin position="104"/>
        <end position="163"/>
    </location>
</feature>
<organism evidence="2 3">
    <name type="scientific">Ornithinicoccus hortensis</name>
    <dbReference type="NCBI Taxonomy" id="82346"/>
    <lineage>
        <taxon>Bacteria</taxon>
        <taxon>Bacillati</taxon>
        <taxon>Actinomycetota</taxon>
        <taxon>Actinomycetes</taxon>
        <taxon>Micrococcales</taxon>
        <taxon>Intrasporangiaceae</taxon>
        <taxon>Ornithinicoccus</taxon>
    </lineage>
</organism>
<feature type="region of interest" description="Disordered" evidence="1">
    <location>
        <begin position="728"/>
        <end position="774"/>
    </location>
</feature>
<protein>
    <recommendedName>
        <fullName evidence="4">HNH endonuclease</fullName>
    </recommendedName>
</protein>
<evidence type="ECO:0008006" key="4">
    <source>
        <dbReference type="Google" id="ProtNLM"/>
    </source>
</evidence>
<dbReference type="AlphaFoldDB" id="A0A542YRC9"/>
<accession>A0A542YRC9</accession>
<feature type="compositionally biased region" description="Gly residues" evidence="1">
    <location>
        <begin position="653"/>
        <end position="665"/>
    </location>
</feature>
<dbReference type="CDD" id="cd00085">
    <property type="entry name" value="HNHc"/>
    <property type="match status" value="1"/>
</dbReference>
<proteinExistence type="predicted"/>
<feature type="region of interest" description="Disordered" evidence="1">
    <location>
        <begin position="356"/>
        <end position="378"/>
    </location>
</feature>
<dbReference type="Proteomes" id="UP000319516">
    <property type="component" value="Unassembled WGS sequence"/>
</dbReference>
<feature type="compositionally biased region" description="Basic and acidic residues" evidence="1">
    <location>
        <begin position="318"/>
        <end position="332"/>
    </location>
</feature>
<sequence length="774" mass="82610">MEVPALPDVSGMSPQDARWTWLEWEAEFGDWAPEPLDLIPWELQEEASAAARCWDSEPVEAPPVEAPDAGQGLRSALTAAGFPEHIVAHLVALAPVLTTGRSGTCPAATAEPQVPTVGVEDQGSVTQDRNGPGDGAAPDHSGPDDERLDHRRSGDVGARVSRGGERAEDAALVAAAEALVVLQRWADAALAGVLADLGAATGEVFLGEKGVVDPDELSTTARKEWRAKTKSVLANELKVLTGWAIQDCHDRVGFALVSREQTSIPWTALALGEVQWGQVRAWWSTCRGMPVEVAAQMAARTFGPDSDRARSMRRRSGRTGERDDTARPSFGETKDTLARLVAALLGEDPDAARKERRAAVSRRDATARLDDDGTGELTIMGRSSSVAAAMDRVDQIARAVRAAGDPRTLAQLRADIAMSLLVHGSITPATGHPDPKVSSHAAQADGAAASTGGDSSDEDIPAAPDEALAAVLFGRPTANLEVIVPLEVLLSADSSGVGMLSGGGYLSAEEIRELALSAGGVLHRLVTDELDGRVVERSRRSYRPDREMRAQVAAADRTCRAPGCLVRAERCQFDHVENYVDGETGGLTSEANGQSLYGVHHQLKTWGAWKAVMDTYRNVTWTTLFGRIYTTRAFDYGTLTHPWTRDAATEKSGGSGGPGGSGDGPTSGLPDAVRDDGDLRDDLIYAALAHRDREGGTLAADDDEPAPEYFDLGRGWLHRHAPIQLRHLTRSGRRRNGAPPHQPTPEELIADATAEQEPPEQPERPDPSSEPPPF</sequence>
<feature type="compositionally biased region" description="Basic and acidic residues" evidence="1">
    <location>
        <begin position="141"/>
        <end position="154"/>
    </location>
</feature>
<dbReference type="RefSeq" id="WP_141784761.1">
    <property type="nucleotide sequence ID" value="NZ_BAAAIK010000002.1"/>
</dbReference>
<keyword evidence="3" id="KW-1185">Reference proteome</keyword>
<feature type="compositionally biased region" description="Low complexity" evidence="1">
    <location>
        <begin position="438"/>
        <end position="454"/>
    </location>
</feature>
<gene>
    <name evidence="2" type="ORF">FB467_1769</name>
</gene>
<dbReference type="OrthoDB" id="4849997at2"/>
<evidence type="ECO:0000256" key="1">
    <source>
        <dbReference type="SAM" id="MobiDB-lite"/>
    </source>
</evidence>
<dbReference type="InterPro" id="IPR003615">
    <property type="entry name" value="HNH_nuc"/>
</dbReference>
<comment type="caution">
    <text evidence="2">The sequence shown here is derived from an EMBL/GenBank/DDBJ whole genome shotgun (WGS) entry which is preliminary data.</text>
</comment>
<name>A0A542YRC9_9MICO</name>
<reference evidence="2 3" key="1">
    <citation type="submission" date="2019-06" db="EMBL/GenBank/DDBJ databases">
        <title>Sequencing the genomes of 1000 actinobacteria strains.</title>
        <authorList>
            <person name="Klenk H.-P."/>
        </authorList>
    </citation>
    <scope>NUCLEOTIDE SEQUENCE [LARGE SCALE GENOMIC DNA]</scope>
    <source>
        <strain evidence="2 3">DSM 12335</strain>
    </source>
</reference>
<dbReference type="EMBL" id="VFOP01000001">
    <property type="protein sequence ID" value="TQL50656.1"/>
    <property type="molecule type" value="Genomic_DNA"/>
</dbReference>
<feature type="region of interest" description="Disordered" evidence="1">
    <location>
        <begin position="302"/>
        <end position="332"/>
    </location>
</feature>
<feature type="region of interest" description="Disordered" evidence="1">
    <location>
        <begin position="427"/>
        <end position="461"/>
    </location>
</feature>